<name>A0ACC3AT00_9EURO</name>
<protein>
    <submittedName>
        <fullName evidence="1">Uncharacterized protein</fullName>
    </submittedName>
</protein>
<evidence type="ECO:0000313" key="1">
    <source>
        <dbReference type="EMBL" id="KAK1140667.1"/>
    </source>
</evidence>
<proteinExistence type="predicted"/>
<organism evidence="1 2">
    <name type="scientific">Aspergillus melleus</name>
    <dbReference type="NCBI Taxonomy" id="138277"/>
    <lineage>
        <taxon>Eukaryota</taxon>
        <taxon>Fungi</taxon>
        <taxon>Dikarya</taxon>
        <taxon>Ascomycota</taxon>
        <taxon>Pezizomycotina</taxon>
        <taxon>Eurotiomycetes</taxon>
        <taxon>Eurotiomycetidae</taxon>
        <taxon>Eurotiales</taxon>
        <taxon>Aspergillaceae</taxon>
        <taxon>Aspergillus</taxon>
        <taxon>Aspergillus subgen. Circumdati</taxon>
    </lineage>
</organism>
<reference evidence="1 2" key="1">
    <citation type="journal article" date="2023" name="ACS Omega">
        <title>Identification of the Neoaspergillic Acid Biosynthesis Gene Cluster by Establishing an In Vitro CRISPR-Ribonucleoprotein Genetic System in Aspergillus melleus.</title>
        <authorList>
            <person name="Yuan B."/>
            <person name="Grau M.F."/>
            <person name="Murata R.M."/>
            <person name="Torok T."/>
            <person name="Venkateswaran K."/>
            <person name="Stajich J.E."/>
            <person name="Wang C.C.C."/>
        </authorList>
    </citation>
    <scope>NUCLEOTIDE SEQUENCE [LARGE SCALE GENOMIC DNA]</scope>
    <source>
        <strain evidence="1 2">IMV 1140</strain>
    </source>
</reference>
<evidence type="ECO:0000313" key="2">
    <source>
        <dbReference type="Proteomes" id="UP001177260"/>
    </source>
</evidence>
<sequence>MESSSETMWAAQISKFDQPYTITRVPVPRIRPNELLVKIEAAGYCHSDAQVLHGEMQSALPMIPSHEPVGVVVATGDAAGRWTVGDRVGILNFKNACDQCAGCHAARQRWHRLDARFCERRETAGFQHDGAFAEYMAADAATTVALPDSVSFEQGAPLLCAGATVWGALVKARPFLQPGDTVGILGIGGLGQLGVQFAKALGYRTVAIDNRDESLQLTSQASVSLQPDLLVNSSHNARDQILAHTENEGLAAVINCVDSLAVNAWSLELLRVGGVAVLLGLPAQRWQFDSFPIVFRELVIRGSYVAGCEEVEEMMRTVHRHGIRSQLTVVGRAEILGVPERYRSRAFRGRLVVKMEGDWQE</sequence>
<dbReference type="Proteomes" id="UP001177260">
    <property type="component" value="Unassembled WGS sequence"/>
</dbReference>
<accession>A0ACC3AT00</accession>
<keyword evidence="2" id="KW-1185">Reference proteome</keyword>
<comment type="caution">
    <text evidence="1">The sequence shown here is derived from an EMBL/GenBank/DDBJ whole genome shotgun (WGS) entry which is preliminary data.</text>
</comment>
<gene>
    <name evidence="1" type="ORF">N8T08_009980</name>
</gene>
<dbReference type="EMBL" id="JAOPJF010000077">
    <property type="protein sequence ID" value="KAK1140667.1"/>
    <property type="molecule type" value="Genomic_DNA"/>
</dbReference>